<protein>
    <submittedName>
        <fullName evidence="2">Uncharacterized protein</fullName>
    </submittedName>
</protein>
<reference evidence="3" key="1">
    <citation type="submission" date="2017-01" db="EMBL/GenBank/DDBJ databases">
        <authorList>
            <person name="Wang Y."/>
            <person name="White M."/>
            <person name="Kvist S."/>
            <person name="Moncalvo J.-M."/>
        </authorList>
    </citation>
    <scope>NUCLEOTIDE SEQUENCE [LARGE SCALE GENOMIC DNA]</scope>
    <source>
        <strain evidence="3">COL-18-3</strain>
    </source>
</reference>
<sequence length="143" mass="16049">MIKSTILSILSIFSIFTTLVVSSALPQSGQNQTLDTTSERGFPGLGASPAIFKYGSMKINLWHYSYYRGYQGSFTPEPNRCYAAPDFTSVRISATGVKRVAFMACRDKNCSTDCYTFINPGIQIDDVWWYVNKGYSKSYAWIV</sequence>
<dbReference type="EMBL" id="LSSK01000175">
    <property type="protein sequence ID" value="OMH84587.1"/>
    <property type="molecule type" value="Genomic_DNA"/>
</dbReference>
<organism evidence="2 3">
    <name type="scientific">Zancudomyces culisetae</name>
    <name type="common">Gut fungus</name>
    <name type="synonym">Smittium culisetae</name>
    <dbReference type="NCBI Taxonomy" id="1213189"/>
    <lineage>
        <taxon>Eukaryota</taxon>
        <taxon>Fungi</taxon>
        <taxon>Fungi incertae sedis</taxon>
        <taxon>Zoopagomycota</taxon>
        <taxon>Kickxellomycotina</taxon>
        <taxon>Harpellomycetes</taxon>
        <taxon>Harpellales</taxon>
        <taxon>Legeriomycetaceae</taxon>
        <taxon>Zancudomyces</taxon>
    </lineage>
</organism>
<gene>
    <name evidence="2" type="ORF">AX774_g1885</name>
</gene>
<comment type="caution">
    <text evidence="2">The sequence shown here is derived from an EMBL/GenBank/DDBJ whole genome shotgun (WGS) entry which is preliminary data.</text>
</comment>
<feature type="signal peptide" evidence="1">
    <location>
        <begin position="1"/>
        <end position="22"/>
    </location>
</feature>
<dbReference type="Proteomes" id="UP000188320">
    <property type="component" value="Unassembled WGS sequence"/>
</dbReference>
<evidence type="ECO:0000256" key="1">
    <source>
        <dbReference type="SAM" id="SignalP"/>
    </source>
</evidence>
<name>A0A1R1PUG9_ZANCU</name>
<evidence type="ECO:0000313" key="2">
    <source>
        <dbReference type="EMBL" id="OMH84587.1"/>
    </source>
</evidence>
<evidence type="ECO:0000313" key="3">
    <source>
        <dbReference type="Proteomes" id="UP000188320"/>
    </source>
</evidence>
<proteinExistence type="predicted"/>
<keyword evidence="1" id="KW-0732">Signal</keyword>
<feature type="chain" id="PRO_5013023343" evidence="1">
    <location>
        <begin position="23"/>
        <end position="143"/>
    </location>
</feature>
<keyword evidence="3" id="KW-1185">Reference proteome</keyword>
<dbReference type="AlphaFoldDB" id="A0A1R1PUG9"/>
<accession>A0A1R1PUG9</accession>